<comment type="caution">
    <text evidence="1">The sequence shown here is derived from an EMBL/GenBank/DDBJ whole genome shotgun (WGS) entry which is preliminary data.</text>
</comment>
<sequence>MVVLVRRSSGLFLPLRTLTKLAKSIGSGIELHQYPSLRVLGLEGKFALWSLWSYDGLQAWVTSYVVDLWNFGSISEFDALQNLDHVSKIPNLESSLPNQNPVSKSRSGVSLK</sequence>
<evidence type="ECO:0000313" key="2">
    <source>
        <dbReference type="Proteomes" id="UP001177021"/>
    </source>
</evidence>
<proteinExistence type="predicted"/>
<gene>
    <name evidence="1" type="ORF">MILVUS5_LOCUS14402</name>
</gene>
<dbReference type="Proteomes" id="UP001177021">
    <property type="component" value="Unassembled WGS sequence"/>
</dbReference>
<evidence type="ECO:0000313" key="1">
    <source>
        <dbReference type="EMBL" id="CAJ2645514.1"/>
    </source>
</evidence>
<name>A0ACB0JKV9_TRIPR</name>
<dbReference type="EMBL" id="CASHSV030000098">
    <property type="protein sequence ID" value="CAJ2645514.1"/>
    <property type="molecule type" value="Genomic_DNA"/>
</dbReference>
<organism evidence="1 2">
    <name type="scientific">Trifolium pratense</name>
    <name type="common">Red clover</name>
    <dbReference type="NCBI Taxonomy" id="57577"/>
    <lineage>
        <taxon>Eukaryota</taxon>
        <taxon>Viridiplantae</taxon>
        <taxon>Streptophyta</taxon>
        <taxon>Embryophyta</taxon>
        <taxon>Tracheophyta</taxon>
        <taxon>Spermatophyta</taxon>
        <taxon>Magnoliopsida</taxon>
        <taxon>eudicotyledons</taxon>
        <taxon>Gunneridae</taxon>
        <taxon>Pentapetalae</taxon>
        <taxon>rosids</taxon>
        <taxon>fabids</taxon>
        <taxon>Fabales</taxon>
        <taxon>Fabaceae</taxon>
        <taxon>Papilionoideae</taxon>
        <taxon>50 kb inversion clade</taxon>
        <taxon>NPAAA clade</taxon>
        <taxon>Hologalegina</taxon>
        <taxon>IRL clade</taxon>
        <taxon>Trifolieae</taxon>
        <taxon>Trifolium</taxon>
    </lineage>
</organism>
<reference evidence="1" key="1">
    <citation type="submission" date="2023-10" db="EMBL/GenBank/DDBJ databases">
        <authorList>
            <person name="Rodriguez Cubillos JULIANA M."/>
            <person name="De Vega J."/>
        </authorList>
    </citation>
    <scope>NUCLEOTIDE SEQUENCE</scope>
</reference>
<accession>A0ACB0JKV9</accession>
<protein>
    <submittedName>
        <fullName evidence="1">Uncharacterized protein</fullName>
    </submittedName>
</protein>
<keyword evidence="2" id="KW-1185">Reference proteome</keyword>